<gene>
    <name evidence="3" type="ORF">IRJ16_09410</name>
</gene>
<feature type="compositionally biased region" description="Acidic residues" evidence="1">
    <location>
        <begin position="166"/>
        <end position="181"/>
    </location>
</feature>
<evidence type="ECO:0000259" key="2">
    <source>
        <dbReference type="Pfam" id="PF05239"/>
    </source>
</evidence>
<dbReference type="InterPro" id="IPR011033">
    <property type="entry name" value="PRC_barrel-like_sf"/>
</dbReference>
<dbReference type="InterPro" id="IPR027275">
    <property type="entry name" value="PRC-brl_dom"/>
</dbReference>
<proteinExistence type="predicted"/>
<dbReference type="RefSeq" id="WP_194111291.1">
    <property type="nucleotide sequence ID" value="NZ_JADFFL010000003.1"/>
</dbReference>
<dbReference type="Pfam" id="PF05239">
    <property type="entry name" value="PRC"/>
    <property type="match status" value="1"/>
</dbReference>
<name>A0A929L0X7_9SPHI</name>
<sequence>MAFEDQENDNVYQGLEELSNSDYEIKDGEPDITGWGVFNQQGDKIGEVDDLLFDAQARKVRYIVLELQANGLDVLGDDKRVLVPIGVATLHPNDDDVVLPIDSATILSGLPEYDAETFGPEYEVDVRNIFDDSGSTAPYEHPQFYQHQHFDEDKFYNRGAVLAEGTEDTELTDVTEEDPEDEAARAQRVSRIIERINRKQDNV</sequence>
<comment type="caution">
    <text evidence="3">The sequence shown here is derived from an EMBL/GenBank/DDBJ whole genome shotgun (WGS) entry which is preliminary data.</text>
</comment>
<evidence type="ECO:0000313" key="3">
    <source>
        <dbReference type="EMBL" id="MBE9662100.1"/>
    </source>
</evidence>
<dbReference type="SUPFAM" id="SSF50346">
    <property type="entry name" value="PRC-barrel domain"/>
    <property type="match status" value="1"/>
</dbReference>
<evidence type="ECO:0000256" key="1">
    <source>
        <dbReference type="SAM" id="MobiDB-lite"/>
    </source>
</evidence>
<dbReference type="AlphaFoldDB" id="A0A929L0X7"/>
<protein>
    <submittedName>
        <fullName evidence="3">PRC-barrel domain-containing protein</fullName>
    </submittedName>
</protein>
<feature type="domain" description="PRC-barrel" evidence="2">
    <location>
        <begin position="31"/>
        <end position="103"/>
    </location>
</feature>
<dbReference type="EMBL" id="JADFFL010000003">
    <property type="protein sequence ID" value="MBE9662100.1"/>
    <property type="molecule type" value="Genomic_DNA"/>
</dbReference>
<evidence type="ECO:0000313" key="4">
    <source>
        <dbReference type="Proteomes" id="UP000622475"/>
    </source>
</evidence>
<reference evidence="3" key="1">
    <citation type="submission" date="2020-10" db="EMBL/GenBank/DDBJ databases">
        <title>Mucilaginibacter mali sp. nov., isolated from rhizosphere soil of apple orchard.</title>
        <authorList>
            <person name="Lee J.-S."/>
            <person name="Kim H.S."/>
            <person name="Kim J.-S."/>
        </authorList>
    </citation>
    <scope>NUCLEOTIDE SEQUENCE</scope>
    <source>
        <strain evidence="3">KCTC 22746</strain>
    </source>
</reference>
<dbReference type="InterPro" id="IPR014747">
    <property type="entry name" value="Bac_photo_RC_H_C"/>
</dbReference>
<keyword evidence="4" id="KW-1185">Reference proteome</keyword>
<feature type="region of interest" description="Disordered" evidence="1">
    <location>
        <begin position="166"/>
        <end position="187"/>
    </location>
</feature>
<dbReference type="GO" id="GO:0030077">
    <property type="term" value="C:plasma membrane light-harvesting complex"/>
    <property type="evidence" value="ECO:0007669"/>
    <property type="project" value="InterPro"/>
</dbReference>
<dbReference type="Proteomes" id="UP000622475">
    <property type="component" value="Unassembled WGS sequence"/>
</dbReference>
<organism evidence="3 4">
    <name type="scientific">Mucilaginibacter myungsuensis</name>
    <dbReference type="NCBI Taxonomy" id="649104"/>
    <lineage>
        <taxon>Bacteria</taxon>
        <taxon>Pseudomonadati</taxon>
        <taxon>Bacteroidota</taxon>
        <taxon>Sphingobacteriia</taxon>
        <taxon>Sphingobacteriales</taxon>
        <taxon>Sphingobacteriaceae</taxon>
        <taxon>Mucilaginibacter</taxon>
    </lineage>
</organism>
<dbReference type="GO" id="GO:0019684">
    <property type="term" value="P:photosynthesis, light reaction"/>
    <property type="evidence" value="ECO:0007669"/>
    <property type="project" value="InterPro"/>
</dbReference>
<accession>A0A929L0X7</accession>
<dbReference type="Gene3D" id="3.90.50.10">
    <property type="entry name" value="Photosynthetic Reaction Center, subunit H, domain 2"/>
    <property type="match status" value="1"/>
</dbReference>